<dbReference type="Proteomes" id="UP001163096">
    <property type="component" value="Chromosome"/>
</dbReference>
<dbReference type="AlphaFoldDB" id="A0A9X9S543"/>
<evidence type="ECO:0000313" key="1">
    <source>
        <dbReference type="EMBL" id="WAI01085.1"/>
    </source>
</evidence>
<gene>
    <name evidence="1" type="ORF">OU421_11785</name>
</gene>
<proteinExistence type="predicted"/>
<protein>
    <submittedName>
        <fullName evidence="1">YkgJ family cysteine cluster protein</fullName>
    </submittedName>
</protein>
<dbReference type="RefSeq" id="WP_268186299.1">
    <property type="nucleotide sequence ID" value="NZ_CP113361.1"/>
</dbReference>
<dbReference type="GeneID" id="76835793"/>
<accession>A0A9X9S543</accession>
<dbReference type="KEGG" id="mou:OU421_11785"/>
<organism evidence="1 2">
    <name type="scientific">Methanogenium organophilum</name>
    <dbReference type="NCBI Taxonomy" id="2199"/>
    <lineage>
        <taxon>Archaea</taxon>
        <taxon>Methanobacteriati</taxon>
        <taxon>Methanobacteriota</taxon>
        <taxon>Stenosarchaea group</taxon>
        <taxon>Methanomicrobia</taxon>
        <taxon>Methanomicrobiales</taxon>
        <taxon>Methanomicrobiaceae</taxon>
        <taxon>Methanogenium</taxon>
    </lineage>
</organism>
<sequence length="145" mass="16965">MRLVHVITEDRGDYTFVVYNYYSGDVKEVRVDVDKYALYEDRSSLAGLPDACPFLRFDTEGKAWCTVHLTRPDICRDYCCWRLLISDSNGKRAGRVLYQRTFLADNDELKDLWEQMKPTLKGLSDSEWDRAVIRHLTAAGYRVRE</sequence>
<evidence type="ECO:0000313" key="2">
    <source>
        <dbReference type="Proteomes" id="UP001163096"/>
    </source>
</evidence>
<name>A0A9X9S543_METOG</name>
<reference evidence="1" key="1">
    <citation type="submission" date="2022-11" db="EMBL/GenBank/DDBJ databases">
        <title>Complete genome sequence of Methanogenium organophilum DSM 3596.</title>
        <authorList>
            <person name="Chen S.-C."/>
            <person name="Lai S.-J."/>
            <person name="You Y.-T."/>
        </authorList>
    </citation>
    <scope>NUCLEOTIDE SEQUENCE</scope>
    <source>
        <strain evidence="1">DSM 3596</strain>
    </source>
</reference>
<keyword evidence="2" id="KW-1185">Reference proteome</keyword>
<dbReference type="EMBL" id="CP113361">
    <property type="protein sequence ID" value="WAI01085.1"/>
    <property type="molecule type" value="Genomic_DNA"/>
</dbReference>